<dbReference type="PANTHER" id="PTHR44936">
    <property type="entry name" value="SENSOR PROTEIN CREC"/>
    <property type="match status" value="1"/>
</dbReference>
<keyword evidence="24" id="KW-0472">Membrane</keyword>
<evidence type="ECO:0000259" key="25">
    <source>
        <dbReference type="PROSITE" id="PS50109"/>
    </source>
</evidence>
<dbReference type="GO" id="GO:0016301">
    <property type="term" value="F:kinase activity"/>
    <property type="evidence" value="ECO:0007669"/>
    <property type="project" value="UniProtKB-KW"/>
</dbReference>
<evidence type="ECO:0000256" key="2">
    <source>
        <dbReference type="ARBA" id="ARBA00001936"/>
    </source>
</evidence>
<feature type="region of interest" description="Disordered" evidence="23">
    <location>
        <begin position="410"/>
        <end position="444"/>
    </location>
</feature>
<dbReference type="InterPro" id="IPR003661">
    <property type="entry name" value="HisK_dim/P_dom"/>
</dbReference>
<proteinExistence type="predicted"/>
<evidence type="ECO:0000256" key="18">
    <source>
        <dbReference type="ARBA" id="ARBA00023016"/>
    </source>
</evidence>
<evidence type="ECO:0000256" key="22">
    <source>
        <dbReference type="ARBA" id="ARBA00041776"/>
    </source>
</evidence>
<dbReference type="Pfam" id="PF02518">
    <property type="entry name" value="HATPase_c"/>
    <property type="match status" value="1"/>
</dbReference>
<evidence type="ECO:0000259" key="26">
    <source>
        <dbReference type="PROSITE" id="PS50885"/>
    </source>
</evidence>
<dbReference type="SUPFAM" id="SSF55874">
    <property type="entry name" value="ATPase domain of HSP90 chaperone/DNA topoisomerase II/histidine kinase"/>
    <property type="match status" value="1"/>
</dbReference>
<dbReference type="EC" id="2.7.13.3" evidence="5"/>
<feature type="compositionally biased region" description="Low complexity" evidence="23">
    <location>
        <begin position="431"/>
        <end position="444"/>
    </location>
</feature>
<dbReference type="SUPFAM" id="SSF158472">
    <property type="entry name" value="HAMP domain-like"/>
    <property type="match status" value="1"/>
</dbReference>
<evidence type="ECO:0000256" key="9">
    <source>
        <dbReference type="ARBA" id="ARBA00022692"/>
    </source>
</evidence>
<dbReference type="SMART" id="SM00387">
    <property type="entry name" value="HATPase_c"/>
    <property type="match status" value="1"/>
</dbReference>
<feature type="transmembrane region" description="Helical" evidence="24">
    <location>
        <begin position="188"/>
        <end position="207"/>
    </location>
</feature>
<keyword evidence="11 27" id="KW-0418">Kinase</keyword>
<dbReference type="Pfam" id="PF00512">
    <property type="entry name" value="HisKA"/>
    <property type="match status" value="1"/>
</dbReference>
<feature type="compositionally biased region" description="Gly residues" evidence="23">
    <location>
        <begin position="412"/>
        <end position="430"/>
    </location>
</feature>
<name>A0ABY7ZVE9_9ACTN</name>
<keyword evidence="9 24" id="KW-0812">Transmembrane</keyword>
<feature type="transmembrane region" description="Helical" evidence="24">
    <location>
        <begin position="45"/>
        <end position="71"/>
    </location>
</feature>
<keyword evidence="28" id="KW-1185">Reference proteome</keyword>
<evidence type="ECO:0000256" key="8">
    <source>
        <dbReference type="ARBA" id="ARBA00022679"/>
    </source>
</evidence>
<evidence type="ECO:0000256" key="1">
    <source>
        <dbReference type="ARBA" id="ARBA00000085"/>
    </source>
</evidence>
<dbReference type="SMART" id="SM00388">
    <property type="entry name" value="HisKA"/>
    <property type="match status" value="1"/>
</dbReference>
<sequence>MAEHPGGRPPPPPRSAAAQPTVALPLLGARPTPPRRPRLGRTLTARAILVTCAVALVSVLVTAVVAVPLAIRNAERQAQDALAAQARLTAEVLRFRLNRGRPADEDRLLRLLANQEIDAYLIRDGRVDRPGLPPQVVERVANGRNISGRRLVSGRPALVEGRALTEGNGVVLTRKRSTGLWRQVLPSIWLPLLAGLAAGVVAGSLLARRLARPIRQAATAAARLSAGDRAVRLPVEPPDEVAELAYALNGLAAALATSEGRQREFLLSVSHELRTPLTAVRGYAEALADGVLGPAEAEQAGRTMLGEAEHLDRLVSDLLALARLEAADFALDPVPVDLARLATEAAPTWTARCAGVGLAFRVEVPDHPVPAYTDPGRIRQVVDGLLENALRVVPPGAPVVLAVRPAGPGPAPGVGGPGHERGVGGPGSAQGAGPVSGPAPAAGGVIEVRDGGPGFTDDDLAVAFERGALHQRYRGIRKVGSGLGLALAAGLVRRLGGTITAGHAPEGGAAFTVLLPADPYRIRTRT</sequence>
<accession>A0ABY7ZVE9</accession>
<keyword evidence="16 24" id="KW-1133">Transmembrane helix</keyword>
<keyword evidence="6" id="KW-1003">Cell membrane</keyword>
<evidence type="ECO:0000256" key="3">
    <source>
        <dbReference type="ARBA" id="ARBA00001946"/>
    </source>
</evidence>
<dbReference type="PRINTS" id="PR00344">
    <property type="entry name" value="BCTRLSENSOR"/>
</dbReference>
<dbReference type="InterPro" id="IPR004358">
    <property type="entry name" value="Sig_transdc_His_kin-like_C"/>
</dbReference>
<evidence type="ECO:0000313" key="27">
    <source>
        <dbReference type="EMBL" id="WDZ85889.1"/>
    </source>
</evidence>
<keyword evidence="8" id="KW-0808">Transferase</keyword>
<dbReference type="PROSITE" id="PS50109">
    <property type="entry name" value="HIS_KIN"/>
    <property type="match status" value="1"/>
</dbReference>
<keyword evidence="18" id="KW-0346">Stress response</keyword>
<reference evidence="27 28" key="1">
    <citation type="submission" date="2023-02" db="EMBL/GenBank/DDBJ databases">
        <authorList>
            <person name="Mo P."/>
        </authorList>
    </citation>
    <scope>NUCLEOTIDE SEQUENCE [LARGE SCALE GENOMIC DNA]</scope>
    <source>
        <strain evidence="27 28">HUAS 3</strain>
    </source>
</reference>
<organism evidence="27 28">
    <name type="scientific">Micromonospora cathayae</name>
    <dbReference type="NCBI Taxonomy" id="3028804"/>
    <lineage>
        <taxon>Bacteria</taxon>
        <taxon>Bacillati</taxon>
        <taxon>Actinomycetota</taxon>
        <taxon>Actinomycetes</taxon>
        <taxon>Micromonosporales</taxon>
        <taxon>Micromonosporaceae</taxon>
        <taxon>Micromonospora</taxon>
    </lineage>
</organism>
<dbReference type="InterPro" id="IPR003660">
    <property type="entry name" value="HAMP_dom"/>
</dbReference>
<comment type="subcellular location">
    <subcellularLocation>
        <location evidence="4">Cell membrane</location>
        <topology evidence="4">Multi-pass membrane protein</topology>
    </subcellularLocation>
</comment>
<keyword evidence="7" id="KW-0597">Phosphoprotein</keyword>
<dbReference type="Gene3D" id="6.10.340.10">
    <property type="match status" value="1"/>
</dbReference>
<keyword evidence="14" id="KW-0460">Magnesium</keyword>
<dbReference type="PANTHER" id="PTHR44936:SF9">
    <property type="entry name" value="SENSOR PROTEIN CREC"/>
    <property type="match status" value="1"/>
</dbReference>
<gene>
    <name evidence="27" type="ORF">PVK37_05515</name>
</gene>
<evidence type="ECO:0000256" key="20">
    <source>
        <dbReference type="ARBA" id="ARBA00023211"/>
    </source>
</evidence>
<dbReference type="RefSeq" id="WP_275032651.1">
    <property type="nucleotide sequence ID" value="NZ_CP118615.1"/>
</dbReference>
<evidence type="ECO:0000256" key="13">
    <source>
        <dbReference type="ARBA" id="ARBA00022840"/>
    </source>
</evidence>
<dbReference type="InterPro" id="IPR050980">
    <property type="entry name" value="2C_sensor_his_kinase"/>
</dbReference>
<evidence type="ECO:0000256" key="17">
    <source>
        <dbReference type="ARBA" id="ARBA00023012"/>
    </source>
</evidence>
<keyword evidence="13" id="KW-0067">ATP-binding</keyword>
<keyword evidence="20" id="KW-0464">Manganese</keyword>
<keyword evidence="19" id="KW-0843">Virulence</keyword>
<comment type="cofactor">
    <cofactor evidence="2">
        <name>Mn(2+)</name>
        <dbReference type="ChEBI" id="CHEBI:29035"/>
    </cofactor>
</comment>
<evidence type="ECO:0000256" key="10">
    <source>
        <dbReference type="ARBA" id="ARBA00022741"/>
    </source>
</evidence>
<protein>
    <recommendedName>
        <fullName evidence="21">Signal transduction histidine-protein kinase/phosphatase MprB</fullName>
        <ecNumber evidence="5">2.7.13.3</ecNumber>
    </recommendedName>
    <alternativeName>
        <fullName evidence="22">Mycobacterial persistence regulator B</fullName>
    </alternativeName>
</protein>
<evidence type="ECO:0000256" key="14">
    <source>
        <dbReference type="ARBA" id="ARBA00022842"/>
    </source>
</evidence>
<evidence type="ECO:0000256" key="12">
    <source>
        <dbReference type="ARBA" id="ARBA00022801"/>
    </source>
</evidence>
<comment type="cofactor">
    <cofactor evidence="3">
        <name>Mg(2+)</name>
        <dbReference type="ChEBI" id="CHEBI:18420"/>
    </cofactor>
</comment>
<evidence type="ECO:0000256" key="6">
    <source>
        <dbReference type="ARBA" id="ARBA00022475"/>
    </source>
</evidence>
<evidence type="ECO:0000256" key="24">
    <source>
        <dbReference type="SAM" id="Phobius"/>
    </source>
</evidence>
<evidence type="ECO:0000256" key="23">
    <source>
        <dbReference type="SAM" id="MobiDB-lite"/>
    </source>
</evidence>
<evidence type="ECO:0000256" key="21">
    <source>
        <dbReference type="ARBA" id="ARBA00040454"/>
    </source>
</evidence>
<evidence type="ECO:0000256" key="16">
    <source>
        <dbReference type="ARBA" id="ARBA00022989"/>
    </source>
</evidence>
<dbReference type="Proteomes" id="UP001219605">
    <property type="component" value="Chromosome"/>
</dbReference>
<keyword evidence="15" id="KW-0904">Protein phosphatase</keyword>
<dbReference type="InterPro" id="IPR036097">
    <property type="entry name" value="HisK_dim/P_sf"/>
</dbReference>
<evidence type="ECO:0000256" key="11">
    <source>
        <dbReference type="ARBA" id="ARBA00022777"/>
    </source>
</evidence>
<evidence type="ECO:0000256" key="5">
    <source>
        <dbReference type="ARBA" id="ARBA00012438"/>
    </source>
</evidence>
<dbReference type="Gene3D" id="3.30.565.10">
    <property type="entry name" value="Histidine kinase-like ATPase, C-terminal domain"/>
    <property type="match status" value="1"/>
</dbReference>
<comment type="catalytic activity">
    <reaction evidence="1">
        <text>ATP + protein L-histidine = ADP + protein N-phospho-L-histidine.</text>
        <dbReference type="EC" id="2.7.13.3"/>
    </reaction>
</comment>
<feature type="domain" description="Histidine kinase" evidence="25">
    <location>
        <begin position="268"/>
        <end position="519"/>
    </location>
</feature>
<dbReference type="SMART" id="SM00304">
    <property type="entry name" value="HAMP"/>
    <property type="match status" value="1"/>
</dbReference>
<dbReference type="InterPro" id="IPR005467">
    <property type="entry name" value="His_kinase_dom"/>
</dbReference>
<evidence type="ECO:0000256" key="15">
    <source>
        <dbReference type="ARBA" id="ARBA00022912"/>
    </source>
</evidence>
<dbReference type="InterPro" id="IPR036890">
    <property type="entry name" value="HATPase_C_sf"/>
</dbReference>
<evidence type="ECO:0000313" key="28">
    <source>
        <dbReference type="Proteomes" id="UP001219605"/>
    </source>
</evidence>
<keyword evidence="17" id="KW-0902">Two-component regulatory system</keyword>
<evidence type="ECO:0000256" key="7">
    <source>
        <dbReference type="ARBA" id="ARBA00022553"/>
    </source>
</evidence>
<dbReference type="Pfam" id="PF00672">
    <property type="entry name" value="HAMP"/>
    <property type="match status" value="1"/>
</dbReference>
<evidence type="ECO:0000256" key="19">
    <source>
        <dbReference type="ARBA" id="ARBA00023026"/>
    </source>
</evidence>
<dbReference type="InterPro" id="IPR003594">
    <property type="entry name" value="HATPase_dom"/>
</dbReference>
<dbReference type="PROSITE" id="PS50885">
    <property type="entry name" value="HAMP"/>
    <property type="match status" value="1"/>
</dbReference>
<evidence type="ECO:0000256" key="4">
    <source>
        <dbReference type="ARBA" id="ARBA00004651"/>
    </source>
</evidence>
<keyword evidence="12" id="KW-0378">Hydrolase</keyword>
<dbReference type="SUPFAM" id="SSF47384">
    <property type="entry name" value="Homodimeric domain of signal transducing histidine kinase"/>
    <property type="match status" value="1"/>
</dbReference>
<dbReference type="EMBL" id="CP118615">
    <property type="protein sequence ID" value="WDZ85889.1"/>
    <property type="molecule type" value="Genomic_DNA"/>
</dbReference>
<dbReference type="CDD" id="cd00082">
    <property type="entry name" value="HisKA"/>
    <property type="match status" value="1"/>
</dbReference>
<feature type="domain" description="HAMP" evidence="26">
    <location>
        <begin position="208"/>
        <end position="260"/>
    </location>
</feature>
<keyword evidence="10" id="KW-0547">Nucleotide-binding</keyword>
<dbReference type="Gene3D" id="1.10.287.130">
    <property type="match status" value="1"/>
</dbReference>